<keyword evidence="2" id="KW-1185">Reference proteome</keyword>
<comment type="caution">
    <text evidence="1">The sequence shown here is derived from an EMBL/GenBank/DDBJ whole genome shotgun (WGS) entry which is preliminary data.</text>
</comment>
<name>A0ABR3XTC8_9EURO</name>
<dbReference type="InterPro" id="IPR029063">
    <property type="entry name" value="SAM-dependent_MTases_sf"/>
</dbReference>
<dbReference type="Gene3D" id="3.40.50.150">
    <property type="entry name" value="Vaccinia Virus protein VP39"/>
    <property type="match status" value="1"/>
</dbReference>
<dbReference type="Pfam" id="PF13489">
    <property type="entry name" value="Methyltransf_23"/>
    <property type="match status" value="1"/>
</dbReference>
<evidence type="ECO:0000313" key="2">
    <source>
        <dbReference type="Proteomes" id="UP001583193"/>
    </source>
</evidence>
<dbReference type="CDD" id="cd02440">
    <property type="entry name" value="AdoMet_MTases"/>
    <property type="match status" value="1"/>
</dbReference>
<reference evidence="1 2" key="1">
    <citation type="journal article" date="2024" name="IMA Fungus">
        <title>IMA Genome - F19 : A genome assembly and annotation guide to empower mycologists, including annotated draft genome sequences of Ceratocystis pirilliformis, Diaporthe australafricana, Fusarium ophioides, Paecilomyces lecythidis, and Sporothrix stenoceras.</title>
        <authorList>
            <person name="Aylward J."/>
            <person name="Wilson A.M."/>
            <person name="Visagie C.M."/>
            <person name="Spraker J."/>
            <person name="Barnes I."/>
            <person name="Buitendag C."/>
            <person name="Ceriani C."/>
            <person name="Del Mar Angel L."/>
            <person name="du Plessis D."/>
            <person name="Fuchs T."/>
            <person name="Gasser K."/>
            <person name="Kramer D."/>
            <person name="Li W."/>
            <person name="Munsamy K."/>
            <person name="Piso A."/>
            <person name="Price J.L."/>
            <person name="Sonnekus B."/>
            <person name="Thomas C."/>
            <person name="van der Nest A."/>
            <person name="van Dijk A."/>
            <person name="van Heerden A."/>
            <person name="van Vuuren N."/>
            <person name="Yilmaz N."/>
            <person name="Duong T.A."/>
            <person name="van der Merwe N.A."/>
            <person name="Wingfield M.J."/>
            <person name="Wingfield B.D."/>
        </authorList>
    </citation>
    <scope>NUCLEOTIDE SEQUENCE [LARGE SCALE GENOMIC DNA]</scope>
    <source>
        <strain evidence="1 2">CMW 18167</strain>
    </source>
</reference>
<evidence type="ECO:0000313" key="1">
    <source>
        <dbReference type="EMBL" id="KAL1879011.1"/>
    </source>
</evidence>
<evidence type="ECO:0008006" key="3">
    <source>
        <dbReference type="Google" id="ProtNLM"/>
    </source>
</evidence>
<accession>A0ABR3XTC8</accession>
<protein>
    <recommendedName>
        <fullName evidence="3">Phospholipid methyltransferase</fullName>
    </recommendedName>
</protein>
<dbReference type="PANTHER" id="PTHR45036">
    <property type="entry name" value="METHYLTRANSFERASE LIKE 7B"/>
    <property type="match status" value="1"/>
</dbReference>
<dbReference type="EMBL" id="JAVDPF010000011">
    <property type="protein sequence ID" value="KAL1879011.1"/>
    <property type="molecule type" value="Genomic_DNA"/>
</dbReference>
<sequence length="296" mass="32951">MASDAAPTVWERVMALFDPASLLYRSSFEYFRTCLEAVFLRGELLSPIFRTGRLRDEAFGRFWLKFSAVDPDAPPQTPHASSALIPPLLARASGVVLDIGPGSGTQMPLLQNSPAIRTIYGAEPCVGLHNELRSRILAANLQDKYRILTCGAEKQTLIPALQKAGVDVPSVEDKEKSGGVFDTILCVRVLCSVPDPERTIADLYDLLKPGGQILVTEHVVNPWRRPKGSVVARLAQVIYELLGWRFFMGDCSLNRDTAKWLRQAAEKDGGWEVDELEEHFWWSPINYISGRLVKKA</sequence>
<organism evidence="1 2">
    <name type="scientific">Paecilomyces lecythidis</name>
    <dbReference type="NCBI Taxonomy" id="3004212"/>
    <lineage>
        <taxon>Eukaryota</taxon>
        <taxon>Fungi</taxon>
        <taxon>Dikarya</taxon>
        <taxon>Ascomycota</taxon>
        <taxon>Pezizomycotina</taxon>
        <taxon>Eurotiomycetes</taxon>
        <taxon>Eurotiomycetidae</taxon>
        <taxon>Eurotiales</taxon>
        <taxon>Thermoascaceae</taxon>
        <taxon>Paecilomyces</taxon>
    </lineage>
</organism>
<proteinExistence type="predicted"/>
<dbReference type="PANTHER" id="PTHR45036:SF1">
    <property type="entry name" value="METHYLTRANSFERASE LIKE 7A"/>
    <property type="match status" value="1"/>
</dbReference>
<gene>
    <name evidence="1" type="ORF">Plec18167_004306</name>
</gene>
<dbReference type="Proteomes" id="UP001583193">
    <property type="component" value="Unassembled WGS sequence"/>
</dbReference>
<dbReference type="SUPFAM" id="SSF53335">
    <property type="entry name" value="S-adenosyl-L-methionine-dependent methyltransferases"/>
    <property type="match status" value="1"/>
</dbReference>
<dbReference type="InterPro" id="IPR052356">
    <property type="entry name" value="Thiol_S-MT"/>
</dbReference>